<dbReference type="OrthoDB" id="7470176at2759"/>
<feature type="chain" id="PRO_5020030956" evidence="1">
    <location>
        <begin position="19"/>
        <end position="101"/>
    </location>
</feature>
<name>A0A4C1V8A5_EUMVA</name>
<keyword evidence="1" id="KW-0732">Signal</keyword>
<feature type="signal peptide" evidence="1">
    <location>
        <begin position="1"/>
        <end position="18"/>
    </location>
</feature>
<protein>
    <submittedName>
        <fullName evidence="2">Uncharacterized protein</fullName>
    </submittedName>
</protein>
<organism evidence="2 3">
    <name type="scientific">Eumeta variegata</name>
    <name type="common">Bagworm moth</name>
    <name type="synonym">Eumeta japonica</name>
    <dbReference type="NCBI Taxonomy" id="151549"/>
    <lineage>
        <taxon>Eukaryota</taxon>
        <taxon>Metazoa</taxon>
        <taxon>Ecdysozoa</taxon>
        <taxon>Arthropoda</taxon>
        <taxon>Hexapoda</taxon>
        <taxon>Insecta</taxon>
        <taxon>Pterygota</taxon>
        <taxon>Neoptera</taxon>
        <taxon>Endopterygota</taxon>
        <taxon>Lepidoptera</taxon>
        <taxon>Glossata</taxon>
        <taxon>Ditrysia</taxon>
        <taxon>Tineoidea</taxon>
        <taxon>Psychidae</taxon>
        <taxon>Oiketicinae</taxon>
        <taxon>Eumeta</taxon>
    </lineage>
</organism>
<sequence length="101" mass="10106">MLLFSVVVFFALIALGAARPSGLLAYSGPVVTSHVVAPAVTSYSAHSSSVLHGAPVLRVAPHAVAAPVVHAPLVHAVPVSAYSTHGLVNTHGVVAGPIFAV</sequence>
<comment type="caution">
    <text evidence="2">The sequence shown here is derived from an EMBL/GenBank/DDBJ whole genome shotgun (WGS) entry which is preliminary data.</text>
</comment>
<gene>
    <name evidence="2" type="ORF">EVAR_28299_1</name>
</gene>
<dbReference type="AlphaFoldDB" id="A0A4C1V8A5"/>
<reference evidence="2 3" key="1">
    <citation type="journal article" date="2019" name="Commun. Biol.">
        <title>The bagworm genome reveals a unique fibroin gene that provides high tensile strength.</title>
        <authorList>
            <person name="Kono N."/>
            <person name="Nakamura H."/>
            <person name="Ohtoshi R."/>
            <person name="Tomita M."/>
            <person name="Numata K."/>
            <person name="Arakawa K."/>
        </authorList>
    </citation>
    <scope>NUCLEOTIDE SEQUENCE [LARGE SCALE GENOMIC DNA]</scope>
</reference>
<evidence type="ECO:0000313" key="3">
    <source>
        <dbReference type="Proteomes" id="UP000299102"/>
    </source>
</evidence>
<evidence type="ECO:0000256" key="1">
    <source>
        <dbReference type="SAM" id="SignalP"/>
    </source>
</evidence>
<evidence type="ECO:0000313" key="2">
    <source>
        <dbReference type="EMBL" id="GBP35101.1"/>
    </source>
</evidence>
<keyword evidence="3" id="KW-1185">Reference proteome</keyword>
<dbReference type="Proteomes" id="UP000299102">
    <property type="component" value="Unassembled WGS sequence"/>
</dbReference>
<dbReference type="EMBL" id="BGZK01000299">
    <property type="protein sequence ID" value="GBP35101.1"/>
    <property type="molecule type" value="Genomic_DNA"/>
</dbReference>
<proteinExistence type="predicted"/>
<accession>A0A4C1V8A5</accession>